<feature type="compositionally biased region" description="Low complexity" evidence="1">
    <location>
        <begin position="161"/>
        <end position="171"/>
    </location>
</feature>
<comment type="caution">
    <text evidence="2">The sequence shown here is derived from an EMBL/GenBank/DDBJ whole genome shotgun (WGS) entry which is preliminary data.</text>
</comment>
<dbReference type="EMBL" id="JACAZI010000004">
    <property type="protein sequence ID" value="KAF7361904.1"/>
    <property type="molecule type" value="Genomic_DNA"/>
</dbReference>
<dbReference type="AlphaFoldDB" id="A0A8H6YMV1"/>
<accession>A0A8H6YMV1</accession>
<dbReference type="Proteomes" id="UP000620124">
    <property type="component" value="Unassembled WGS sequence"/>
</dbReference>
<dbReference type="OrthoDB" id="3033167at2759"/>
<proteinExistence type="predicted"/>
<reference evidence="2" key="1">
    <citation type="submission" date="2020-05" db="EMBL/GenBank/DDBJ databases">
        <title>Mycena genomes resolve the evolution of fungal bioluminescence.</title>
        <authorList>
            <person name="Tsai I.J."/>
        </authorList>
    </citation>
    <scope>NUCLEOTIDE SEQUENCE</scope>
    <source>
        <strain evidence="2">CCC161011</strain>
    </source>
</reference>
<sequence length="254" mass="27716">MPPLHSTPPAHLSIEKTKALSADFYPNHEEHAISNADDISSNHSAYIDIFFNSWAGVSHSPASLFRIPPPRTLQTLISWNPVMSSTLLTFDGNPSFRRTTTRRSSHPHPLLPPFIAAAPAVMANSGDDYYYETRVEPEGEDDEDGQLYASINMGVEPSPSPSQSRFSFAPPVEDLPTTHLESHNRNDENTLATPQRPDPPFFAPVPGIFISPLRGDNLPNTPPKVLELAPAGDDPLSSQASSDAIEDWDDAAAN</sequence>
<protein>
    <submittedName>
        <fullName evidence="2">Uncharacterized protein</fullName>
    </submittedName>
</protein>
<keyword evidence="3" id="KW-1185">Reference proteome</keyword>
<feature type="region of interest" description="Disordered" evidence="1">
    <location>
        <begin position="151"/>
        <end position="254"/>
    </location>
</feature>
<evidence type="ECO:0000256" key="1">
    <source>
        <dbReference type="SAM" id="MobiDB-lite"/>
    </source>
</evidence>
<evidence type="ECO:0000313" key="2">
    <source>
        <dbReference type="EMBL" id="KAF7361904.1"/>
    </source>
</evidence>
<gene>
    <name evidence="2" type="ORF">MVEN_00535000</name>
</gene>
<feature type="compositionally biased region" description="Acidic residues" evidence="1">
    <location>
        <begin position="244"/>
        <end position="254"/>
    </location>
</feature>
<name>A0A8H6YMV1_9AGAR</name>
<organism evidence="2 3">
    <name type="scientific">Mycena venus</name>
    <dbReference type="NCBI Taxonomy" id="2733690"/>
    <lineage>
        <taxon>Eukaryota</taxon>
        <taxon>Fungi</taxon>
        <taxon>Dikarya</taxon>
        <taxon>Basidiomycota</taxon>
        <taxon>Agaricomycotina</taxon>
        <taxon>Agaricomycetes</taxon>
        <taxon>Agaricomycetidae</taxon>
        <taxon>Agaricales</taxon>
        <taxon>Marasmiineae</taxon>
        <taxon>Mycenaceae</taxon>
        <taxon>Mycena</taxon>
    </lineage>
</organism>
<evidence type="ECO:0000313" key="3">
    <source>
        <dbReference type="Proteomes" id="UP000620124"/>
    </source>
</evidence>